<keyword evidence="3" id="KW-1185">Reference proteome</keyword>
<feature type="region of interest" description="Disordered" evidence="1">
    <location>
        <begin position="540"/>
        <end position="673"/>
    </location>
</feature>
<dbReference type="Proteomes" id="UP000829354">
    <property type="component" value="Chromosome I"/>
</dbReference>
<feature type="region of interest" description="Disordered" evidence="1">
    <location>
        <begin position="120"/>
        <end position="282"/>
    </location>
</feature>
<sequence length="753" mass="82919">MDSEEVRKRKEYAERKVKERHAALRKEAEERRKHTIEHRESYRVQSVLKREQVLLQKRMQQLNEDEERKKATLAKQHEATSRIAAITKSPKSFAFGSSTPRTLAYLDNLPKSEQQYDKKLRPLEDSSHLTSPTSTSSTTKMGRITSTPQRPPPAAHRPAPTMTSMTSSMYVTSSAPPTRHGKTSIKSTITSTTSKRLSTGPSSMMTQSVYTPRRPATSSRLSLGPNPIRGFTPNSSKPSHSARPTPTSSNNRRSLDTRKPPMSRKSVLGHSETKKQVKMIVDEPVIEEPKNVVNEEAVIPEASPFEDIVEQKPVIETVENSPPSANLDENKDADEINERRVETPEVEDIPRETEDRVEIPEATQSETFESEAVPKVDEEVQQINEAVNGVRISESDDADAASSPDVAMKQENVTEAPIDVLIPVSDHIDEETKNVPTPTIASLPLEDAPKTELIHEETSESHVGSSTNTSLADELINIELDQNVSEEIVLPPKPEVEELKYSFSDEPRVAVRPVEAVNDLVDVFGNDFINQNQPQRIVQFDEDTDSGKASPTSSETSSTTDEVTPRSVLEEAKTAPRVLPLVRSAEDMARKEKEAREAEERKNRLAAILAKSRGMASPMTNTLPPTAADIKDSSPVTSPPTPPSSQMAEQPSSSAIASTDEAEKATNESGKANDVLARVAAMTNSSTLQKILQRKQGSNPSLQTSESTGAFIHYSRVSVLYDLAIQKCISTVNIQQSSSCQLALFHTSTSPLC</sequence>
<feature type="compositionally biased region" description="Low complexity" evidence="1">
    <location>
        <begin position="550"/>
        <end position="562"/>
    </location>
</feature>
<feature type="compositionally biased region" description="Low complexity" evidence="1">
    <location>
        <begin position="128"/>
        <end position="139"/>
    </location>
</feature>
<dbReference type="EMBL" id="CP092620">
    <property type="protein sequence ID" value="UMM11210.1"/>
    <property type="molecule type" value="Genomic_DNA"/>
</dbReference>
<feature type="compositionally biased region" description="Basic and acidic residues" evidence="1">
    <location>
        <begin position="328"/>
        <end position="359"/>
    </location>
</feature>
<feature type="compositionally biased region" description="Basic and acidic residues" evidence="1">
    <location>
        <begin position="584"/>
        <end position="603"/>
    </location>
</feature>
<feature type="compositionally biased region" description="Low complexity" evidence="1">
    <location>
        <begin position="184"/>
        <end position="195"/>
    </location>
</feature>
<evidence type="ECO:0000256" key="1">
    <source>
        <dbReference type="SAM" id="MobiDB-lite"/>
    </source>
</evidence>
<feature type="compositionally biased region" description="Low complexity" evidence="1">
    <location>
        <begin position="156"/>
        <end position="174"/>
    </location>
</feature>
<name>A0AAE9DYV4_CAEBR</name>
<feature type="region of interest" description="Disordered" evidence="1">
    <location>
        <begin position="1"/>
        <end position="39"/>
    </location>
</feature>
<evidence type="ECO:0000313" key="3">
    <source>
        <dbReference type="Proteomes" id="UP000829354"/>
    </source>
</evidence>
<organism evidence="2 3">
    <name type="scientific">Caenorhabditis briggsae</name>
    <dbReference type="NCBI Taxonomy" id="6238"/>
    <lineage>
        <taxon>Eukaryota</taxon>
        <taxon>Metazoa</taxon>
        <taxon>Ecdysozoa</taxon>
        <taxon>Nematoda</taxon>
        <taxon>Chromadorea</taxon>
        <taxon>Rhabditida</taxon>
        <taxon>Rhabditina</taxon>
        <taxon>Rhabditomorpha</taxon>
        <taxon>Rhabditoidea</taxon>
        <taxon>Rhabditidae</taxon>
        <taxon>Peloderinae</taxon>
        <taxon>Caenorhabditis</taxon>
    </lineage>
</organism>
<accession>A0AAE9DYV4</accession>
<dbReference type="AlphaFoldDB" id="A0AAE9DYV4"/>
<reference evidence="2 3" key="1">
    <citation type="submission" date="2022-04" db="EMBL/GenBank/DDBJ databases">
        <title>Chromosome-level reference genomes for two strains of Caenorhabditis briggsae: an improved platform for comparative genomics.</title>
        <authorList>
            <person name="Stevens L."/>
            <person name="Andersen E."/>
        </authorList>
    </citation>
    <scope>NUCLEOTIDE SEQUENCE [LARGE SCALE GENOMIC DNA]</scope>
    <source>
        <strain evidence="2">VX34</strain>
        <tissue evidence="2">Whole-organism</tissue>
    </source>
</reference>
<gene>
    <name evidence="2" type="ORF">L5515_000603</name>
</gene>
<feature type="compositionally biased region" description="Polar residues" evidence="1">
    <location>
        <begin position="196"/>
        <end position="221"/>
    </location>
</feature>
<feature type="compositionally biased region" description="Polar residues" evidence="1">
    <location>
        <begin position="232"/>
        <end position="252"/>
    </location>
</feature>
<evidence type="ECO:0000313" key="2">
    <source>
        <dbReference type="EMBL" id="UMM11210.1"/>
    </source>
</evidence>
<protein>
    <submittedName>
        <fullName evidence="2">Uncharacterized protein</fullName>
    </submittedName>
</protein>
<proteinExistence type="predicted"/>
<feature type="region of interest" description="Disordered" evidence="1">
    <location>
        <begin position="317"/>
        <end position="375"/>
    </location>
</feature>
<feature type="compositionally biased region" description="Polar residues" evidence="1">
    <location>
        <begin position="646"/>
        <end position="657"/>
    </location>
</feature>